<sequence>MKKLVQFLILLITTFLSCSTHDDNSTSIDPSSLSPEEGELIAIINGSKITFTADEITLISSENLVQPKEFKAERVLESGYIETIQFNSFIFDYPFAKNTYNLSTFAASYSITNPEDSDKIVDNQLYYTSTFNNTPSGNLSITELEFGLFGKIAMVSGTFEFTAYKDYTNKVSDSIKVIGAFKNIVSDNI</sequence>
<keyword evidence="2" id="KW-1185">Reference proteome</keyword>
<dbReference type="Proteomes" id="UP001139286">
    <property type="component" value="Unassembled WGS sequence"/>
</dbReference>
<dbReference type="EMBL" id="JAJAPX010000006">
    <property type="protein sequence ID" value="MCB4809426.1"/>
    <property type="molecule type" value="Genomic_DNA"/>
</dbReference>
<evidence type="ECO:0000313" key="2">
    <source>
        <dbReference type="Proteomes" id="UP001139286"/>
    </source>
</evidence>
<dbReference type="PROSITE" id="PS51257">
    <property type="entry name" value="PROKAR_LIPOPROTEIN"/>
    <property type="match status" value="1"/>
</dbReference>
<reference evidence="1" key="1">
    <citation type="submission" date="2021-10" db="EMBL/GenBank/DDBJ databases">
        <title>Tamlana sargassums sp. nov., and Tamlana laminarinivorans sp. nov., two new bacteria isolated from the brown alga.</title>
        <authorList>
            <person name="Li J."/>
        </authorList>
    </citation>
    <scope>NUCLEOTIDE SEQUENCE</scope>
    <source>
        <strain evidence="1">62-3</strain>
    </source>
</reference>
<evidence type="ECO:0000313" key="1">
    <source>
        <dbReference type="EMBL" id="MCB4809426.1"/>
    </source>
</evidence>
<accession>A0A9X1I7U6</accession>
<dbReference type="AlphaFoldDB" id="A0A9X1I7U6"/>
<name>A0A9X1I7U6_9FLAO</name>
<protein>
    <submittedName>
        <fullName evidence="1">Uncharacterized protein</fullName>
    </submittedName>
</protein>
<proteinExistence type="predicted"/>
<comment type="caution">
    <text evidence="1">The sequence shown here is derived from an EMBL/GenBank/DDBJ whole genome shotgun (WGS) entry which is preliminary data.</text>
</comment>
<gene>
    <name evidence="1" type="ORF">LG651_14315</name>
</gene>
<dbReference type="RefSeq" id="WP_226696790.1">
    <property type="nucleotide sequence ID" value="NZ_JAJAPX010000006.1"/>
</dbReference>
<organism evidence="1 2">
    <name type="scientific">Neotamlana sargassicola</name>
    <dbReference type="NCBI Taxonomy" id="2883125"/>
    <lineage>
        <taxon>Bacteria</taxon>
        <taxon>Pseudomonadati</taxon>
        <taxon>Bacteroidota</taxon>
        <taxon>Flavobacteriia</taxon>
        <taxon>Flavobacteriales</taxon>
        <taxon>Flavobacteriaceae</taxon>
        <taxon>Neotamlana</taxon>
    </lineage>
</organism>